<dbReference type="Proteomes" id="UP000179807">
    <property type="component" value="Unassembled WGS sequence"/>
</dbReference>
<evidence type="ECO:0000313" key="3">
    <source>
        <dbReference type="Proteomes" id="UP000179807"/>
    </source>
</evidence>
<dbReference type="AlphaFoldDB" id="A0A1J4KKB7"/>
<feature type="region of interest" description="Disordered" evidence="1">
    <location>
        <begin position="1"/>
        <end position="31"/>
    </location>
</feature>
<evidence type="ECO:0000313" key="2">
    <source>
        <dbReference type="EMBL" id="OHT11743.1"/>
    </source>
</evidence>
<organism evidence="2 3">
    <name type="scientific">Tritrichomonas foetus</name>
    <dbReference type="NCBI Taxonomy" id="1144522"/>
    <lineage>
        <taxon>Eukaryota</taxon>
        <taxon>Metamonada</taxon>
        <taxon>Parabasalia</taxon>
        <taxon>Tritrichomonadida</taxon>
        <taxon>Tritrichomonadidae</taxon>
        <taxon>Tritrichomonas</taxon>
    </lineage>
</organism>
<dbReference type="OrthoDB" id="203440at2759"/>
<comment type="caution">
    <text evidence="2">The sequence shown here is derived from an EMBL/GenBank/DDBJ whole genome shotgun (WGS) entry which is preliminary data.</text>
</comment>
<proteinExistence type="predicted"/>
<dbReference type="InterPro" id="IPR007146">
    <property type="entry name" value="Sas10/Utp3/C1D"/>
</dbReference>
<protein>
    <submittedName>
        <fullName evidence="2">Uncharacterized protein</fullName>
    </submittedName>
</protein>
<name>A0A1J4KKB7_9EUKA</name>
<dbReference type="PANTHER" id="PTHR13237">
    <property type="entry name" value="SOMETHING ABOUT SILENCING PROTEIN 10-RELATED"/>
    <property type="match status" value="1"/>
</dbReference>
<dbReference type="PANTHER" id="PTHR13237:SF9">
    <property type="entry name" value="NEUROGUIDIN"/>
    <property type="match status" value="1"/>
</dbReference>
<dbReference type="RefSeq" id="XP_068364879.1">
    <property type="nucleotide sequence ID" value="XM_068500344.1"/>
</dbReference>
<evidence type="ECO:0000256" key="1">
    <source>
        <dbReference type="SAM" id="MobiDB-lite"/>
    </source>
</evidence>
<dbReference type="VEuPathDB" id="TrichDB:TRFO_18722"/>
<keyword evidence="3" id="KW-1185">Reference proteome</keyword>
<gene>
    <name evidence="2" type="ORF">TRFO_18722</name>
</gene>
<dbReference type="GO" id="GO:0032040">
    <property type="term" value="C:small-subunit processome"/>
    <property type="evidence" value="ECO:0007669"/>
    <property type="project" value="TreeGrafter"/>
</dbReference>
<dbReference type="EMBL" id="MLAK01000580">
    <property type="protein sequence ID" value="OHT11743.1"/>
    <property type="molecule type" value="Genomic_DNA"/>
</dbReference>
<sequence>MEEIQLFEGVTIRDEPEEEEKQQEIHEETDNTDYEAIAQKQKTDYLAHLRSLKRSIEEARATCKIVKTKIDATESSVDGVSLLQVKNHCFAEYLENIAQLAVSRTCGEPVGGPIDSLVSNRCVLEKIRPLEHQMKYQLQKYSEMEKSSTTANLRANPASMLKSGRSANFENDENMVSANYMPPQVMSSLYPQAHEDQVKEAKYARSVKAHSKQSVLMDEVAAQIRDEPLEAGMRASQNRKVNEFLKRMKEIEEIEEETMQRIPRSKKDRQMLKQLEQAQGSLNTILDFGKAPRDKKKKGDKKGDKKGRKH</sequence>
<reference evidence="2" key="1">
    <citation type="submission" date="2016-10" db="EMBL/GenBank/DDBJ databases">
        <authorList>
            <person name="Benchimol M."/>
            <person name="Almeida L.G."/>
            <person name="Vasconcelos A.T."/>
            <person name="Perreira-Neves A."/>
            <person name="Rosa I.A."/>
            <person name="Tasca T."/>
            <person name="Bogo M.R."/>
            <person name="de Souza W."/>
        </authorList>
    </citation>
    <scope>NUCLEOTIDE SEQUENCE [LARGE SCALE GENOMIC DNA]</scope>
    <source>
        <strain evidence="2">K</strain>
    </source>
</reference>
<feature type="compositionally biased region" description="Basic residues" evidence="1">
    <location>
        <begin position="293"/>
        <end position="310"/>
    </location>
</feature>
<feature type="region of interest" description="Disordered" evidence="1">
    <location>
        <begin position="258"/>
        <end position="310"/>
    </location>
</feature>
<dbReference type="GeneID" id="94835048"/>
<accession>A0A1J4KKB7</accession>
<dbReference type="Pfam" id="PF04000">
    <property type="entry name" value="Sas10_Utp3"/>
    <property type="match status" value="1"/>
</dbReference>
<dbReference type="GO" id="GO:0000462">
    <property type="term" value="P:maturation of SSU-rRNA from tricistronic rRNA transcript (SSU-rRNA, 5.8S rRNA, LSU-rRNA)"/>
    <property type="evidence" value="ECO:0007669"/>
    <property type="project" value="TreeGrafter"/>
</dbReference>